<dbReference type="Proteomes" id="UP000008142">
    <property type="component" value="Unassembled WGS sequence"/>
</dbReference>
<organism evidence="2">
    <name type="scientific">Ajellomyces capsulatus (strain H88)</name>
    <name type="common">Darling's disease fungus</name>
    <name type="synonym">Histoplasma capsulatum</name>
    <dbReference type="NCBI Taxonomy" id="544711"/>
    <lineage>
        <taxon>Eukaryota</taxon>
        <taxon>Fungi</taxon>
        <taxon>Dikarya</taxon>
        <taxon>Ascomycota</taxon>
        <taxon>Pezizomycotina</taxon>
        <taxon>Eurotiomycetes</taxon>
        <taxon>Eurotiomycetidae</taxon>
        <taxon>Onygenales</taxon>
        <taxon>Ajellomycetaceae</taxon>
        <taxon>Histoplasma</taxon>
    </lineage>
</organism>
<evidence type="ECO:0000313" key="1">
    <source>
        <dbReference type="EMBL" id="EGC42254.1"/>
    </source>
</evidence>
<accession>F0U671</accession>
<reference evidence="2" key="1">
    <citation type="submission" date="2008-07" db="EMBL/GenBank/DDBJ databases">
        <title>Annotation of Ajellomyces capsulatus strain H88.</title>
        <authorList>
            <person name="Champion M."/>
            <person name="Cuomo C."/>
            <person name="Ma L.-J."/>
            <person name="Henn M.R."/>
            <person name="Sil A."/>
            <person name="Goldman B."/>
            <person name="Young S.K."/>
            <person name="Kodira C.D."/>
            <person name="Zeng Q."/>
            <person name="Koehrsen M."/>
            <person name="Alvarado L."/>
            <person name="Berlin A."/>
            <person name="Borenstein D."/>
            <person name="Chen Z."/>
            <person name="Engels R."/>
            <person name="Freedman E."/>
            <person name="Gellesch M."/>
            <person name="Goldberg J."/>
            <person name="Griggs A."/>
            <person name="Gujja S."/>
            <person name="Heiman D."/>
            <person name="Hepburn T."/>
            <person name="Howarth C."/>
            <person name="Jen D."/>
            <person name="Larson L."/>
            <person name="Lewis B."/>
            <person name="Mehta T."/>
            <person name="Park D."/>
            <person name="Pearson M."/>
            <person name="Roberts A."/>
            <person name="Saif S."/>
            <person name="Shea T."/>
            <person name="Shenoy N."/>
            <person name="Sisk P."/>
            <person name="Stolte C."/>
            <person name="Sykes S."/>
            <person name="Walk T."/>
            <person name="White J."/>
            <person name="Yandava C."/>
            <person name="Klein B."/>
            <person name="McEwen J.G."/>
            <person name="Puccia R."/>
            <person name="Goldman G.H."/>
            <person name="Felipe M.S."/>
            <person name="Nino-Vega G."/>
            <person name="San-Blas G."/>
            <person name="Taylor J."/>
            <person name="Mendoza L."/>
            <person name="Galagan J."/>
            <person name="Nusbaum C."/>
            <person name="Birren B."/>
        </authorList>
    </citation>
    <scope>NUCLEOTIDE SEQUENCE [LARGE SCALE GENOMIC DNA]</scope>
    <source>
        <strain evidence="2">H88</strain>
    </source>
</reference>
<protein>
    <submittedName>
        <fullName evidence="1">Predicted protein</fullName>
    </submittedName>
</protein>
<evidence type="ECO:0000313" key="2">
    <source>
        <dbReference type="Proteomes" id="UP000008142"/>
    </source>
</evidence>
<proteinExistence type="predicted"/>
<dbReference type="AlphaFoldDB" id="F0U671"/>
<name>F0U671_AJEC8</name>
<gene>
    <name evidence="1" type="ORF">HCEG_01616</name>
</gene>
<dbReference type="HOGENOM" id="CLU_3159830_0_0_1"/>
<dbReference type="EMBL" id="DS990636">
    <property type="protein sequence ID" value="EGC42254.1"/>
    <property type="molecule type" value="Genomic_DNA"/>
</dbReference>
<sequence length="48" mass="5256">MFETKIHTRFKQVPADKALASPERRIYAACGISDQLCALAAAAVHQAR</sequence>